<evidence type="ECO:0000313" key="2">
    <source>
        <dbReference type="Proteomes" id="UP001165064"/>
    </source>
</evidence>
<accession>A0ACB5T5W4</accession>
<proteinExistence type="predicted"/>
<dbReference type="EMBL" id="BSXS01003344">
    <property type="protein sequence ID" value="GME81094.1"/>
    <property type="molecule type" value="Genomic_DNA"/>
</dbReference>
<name>A0ACB5T5W4_AMBMO</name>
<gene>
    <name evidence="1" type="ORF">Amon02_000475700</name>
</gene>
<keyword evidence="2" id="KW-1185">Reference proteome</keyword>
<protein>
    <submittedName>
        <fullName evidence="1">Unnamed protein product</fullName>
    </submittedName>
</protein>
<reference evidence="1" key="1">
    <citation type="submission" date="2023-04" db="EMBL/GenBank/DDBJ databases">
        <title>Ambrosiozyma monospora NBRC 10751.</title>
        <authorList>
            <person name="Ichikawa N."/>
            <person name="Sato H."/>
            <person name="Tonouchi N."/>
        </authorList>
    </citation>
    <scope>NUCLEOTIDE SEQUENCE</scope>
    <source>
        <strain evidence="1">NBRC 10751</strain>
    </source>
</reference>
<comment type="caution">
    <text evidence="1">The sequence shown here is derived from an EMBL/GenBank/DDBJ whole genome shotgun (WGS) entry which is preliminary data.</text>
</comment>
<dbReference type="Proteomes" id="UP001165064">
    <property type="component" value="Unassembled WGS sequence"/>
</dbReference>
<sequence>MSILSHWRDVFTRLPDRIYSKLLATKDMLAVVEKPSLISQVWNAIVISMYREHLLSIDHAHRLIYEEIPYGMDGATTIRTPSFFLLNDDNKHADCEFFVRDSEAERRISFFAQSLSTSIPESVPIEAMPSFTVLIPHYSEKIILSLREIIKEDAHSKMSLLEYLKQIFPHEWKFFVADTKILTNEESSEMDDDKQENYIQNAIDDLPLYCVGYKSSAPEYSLRTRIWASLRTQTLYRTVSGMMNYQRAIKTLHRIENPEVMGLHGDGYAVDEYLTFVARRKFRLLISMQRYQNFNEAEKNDVDVLIKAYPEVYIASLETEVVEIEGSPQEVFYSVLYHGISDLDSTQLEQVYKIQLSGNPIIGDGKSDNQNHSLIFYRGEYIQVIDANQDNYLEECLKIRSVLSEFEEMEYEDTDPYLPISPKGKTSPVAILGAREYIFSENTGVLGDVAASKEQTFGTLFARTLAAIGGKLHYGHPDFLNAIFMTTRGGISKAQKGLHLNEDIYAGLMAVSRGGRIKHCDYYQCGKGRDLGFSSIMNFTTKIGAGMGEQMLSREYYYLGTQLPIDRFLSFYYAHPGFHLNNLFIMLSLQMFMLVVINLGAMNHELSESSACFGLGG</sequence>
<organism evidence="1 2">
    <name type="scientific">Ambrosiozyma monospora</name>
    <name type="common">Yeast</name>
    <name type="synonym">Endomycopsis monosporus</name>
    <dbReference type="NCBI Taxonomy" id="43982"/>
    <lineage>
        <taxon>Eukaryota</taxon>
        <taxon>Fungi</taxon>
        <taxon>Dikarya</taxon>
        <taxon>Ascomycota</taxon>
        <taxon>Saccharomycotina</taxon>
        <taxon>Pichiomycetes</taxon>
        <taxon>Pichiales</taxon>
        <taxon>Pichiaceae</taxon>
        <taxon>Ambrosiozyma</taxon>
    </lineage>
</organism>
<evidence type="ECO:0000313" key="1">
    <source>
        <dbReference type="EMBL" id="GME81094.1"/>
    </source>
</evidence>